<dbReference type="InterPro" id="IPR050731">
    <property type="entry name" value="HRD1_E3_ubiq-ligases"/>
</dbReference>
<evidence type="ECO:0000256" key="4">
    <source>
        <dbReference type="PROSITE-ProRule" id="PRU00175"/>
    </source>
</evidence>
<evidence type="ECO:0000313" key="7">
    <source>
        <dbReference type="EMBL" id="PSN70404.1"/>
    </source>
</evidence>
<dbReference type="Proteomes" id="UP000240883">
    <property type="component" value="Unassembled WGS sequence"/>
</dbReference>
<dbReference type="SMART" id="SM01197">
    <property type="entry name" value="FANCL_C"/>
    <property type="match status" value="1"/>
</dbReference>
<feature type="region of interest" description="Disordered" evidence="5">
    <location>
        <begin position="289"/>
        <end position="319"/>
    </location>
</feature>
<gene>
    <name evidence="7" type="ORF">BS50DRAFT_619254</name>
</gene>
<name>A0A2T2NYB1_CORCC</name>
<organism evidence="7 8">
    <name type="scientific">Corynespora cassiicola Philippines</name>
    <dbReference type="NCBI Taxonomy" id="1448308"/>
    <lineage>
        <taxon>Eukaryota</taxon>
        <taxon>Fungi</taxon>
        <taxon>Dikarya</taxon>
        <taxon>Ascomycota</taxon>
        <taxon>Pezizomycotina</taxon>
        <taxon>Dothideomycetes</taxon>
        <taxon>Pleosporomycetidae</taxon>
        <taxon>Pleosporales</taxon>
        <taxon>Corynesporascaceae</taxon>
        <taxon>Corynespora</taxon>
    </lineage>
</organism>
<dbReference type="AlphaFoldDB" id="A0A2T2NYB1"/>
<feature type="domain" description="RING-type" evidence="6">
    <location>
        <begin position="101"/>
        <end position="165"/>
    </location>
</feature>
<evidence type="ECO:0000259" key="6">
    <source>
        <dbReference type="PROSITE" id="PS50089"/>
    </source>
</evidence>
<dbReference type="SUPFAM" id="SSF57850">
    <property type="entry name" value="RING/U-box"/>
    <property type="match status" value="1"/>
</dbReference>
<sequence length="404" mass="45552">MQPSASLSLLSFPIFDCFTMIYMTREFLQRTVLHQHWRDLFLSILATQNIHLQPPLVFGQISSTMNSNTTSNDFPAPMEWFFNNGIEYLHPSTFEEESEECPICREATTDDNEPHVVKTVQCGPPSPKYSPRTLTPIQHHFHQTCLAHWLGASLNHYQATCPYCRTVLYTNTSRDLTVTIDEIPNILGGTALSHFIDAIEELFTPEAIYFPEIGLLDQYAWLEEESIRGDEYETSYYDDGTRTVIGSPLRPEPSSGTATPDGYITPLTGGHGFGILHVRSMDSLRSVSSSGSYSPNMSDSIMSTMSHSSARSHASARSTRSVREVLMARSVESAVSLHDDGTNLATFIEESENMVREIEHQIQYLESLQDSSESVAFREDIGSRIETLQERVYNLKEAIRRRQG</sequence>
<dbReference type="GO" id="GO:0008270">
    <property type="term" value="F:zinc ion binding"/>
    <property type="evidence" value="ECO:0007669"/>
    <property type="project" value="UniProtKB-KW"/>
</dbReference>
<proteinExistence type="predicted"/>
<keyword evidence="3" id="KW-0862">Zinc</keyword>
<evidence type="ECO:0000313" key="8">
    <source>
        <dbReference type="Proteomes" id="UP000240883"/>
    </source>
</evidence>
<evidence type="ECO:0000256" key="1">
    <source>
        <dbReference type="ARBA" id="ARBA00022723"/>
    </source>
</evidence>
<dbReference type="GO" id="GO:0061630">
    <property type="term" value="F:ubiquitin protein ligase activity"/>
    <property type="evidence" value="ECO:0007669"/>
    <property type="project" value="TreeGrafter"/>
</dbReference>
<reference evidence="7 8" key="1">
    <citation type="journal article" date="2018" name="Front. Microbiol.">
        <title>Genome-Wide Analysis of Corynespora cassiicola Leaf Fall Disease Putative Effectors.</title>
        <authorList>
            <person name="Lopez D."/>
            <person name="Ribeiro S."/>
            <person name="Label P."/>
            <person name="Fumanal B."/>
            <person name="Venisse J.S."/>
            <person name="Kohler A."/>
            <person name="de Oliveira R.R."/>
            <person name="Labutti K."/>
            <person name="Lipzen A."/>
            <person name="Lail K."/>
            <person name="Bauer D."/>
            <person name="Ohm R.A."/>
            <person name="Barry K.W."/>
            <person name="Spatafora J."/>
            <person name="Grigoriev I.V."/>
            <person name="Martin F.M."/>
            <person name="Pujade-Renaud V."/>
        </authorList>
    </citation>
    <scope>NUCLEOTIDE SEQUENCE [LARGE SCALE GENOMIC DNA]</scope>
    <source>
        <strain evidence="7 8">Philippines</strain>
    </source>
</reference>
<dbReference type="GO" id="GO:0012505">
    <property type="term" value="C:endomembrane system"/>
    <property type="evidence" value="ECO:0007669"/>
    <property type="project" value="TreeGrafter"/>
</dbReference>
<dbReference type="InterPro" id="IPR001841">
    <property type="entry name" value="Znf_RING"/>
</dbReference>
<protein>
    <recommendedName>
        <fullName evidence="6">RING-type domain-containing protein</fullName>
    </recommendedName>
</protein>
<keyword evidence="2 4" id="KW-0863">Zinc-finger</keyword>
<dbReference type="PANTHER" id="PTHR22763">
    <property type="entry name" value="RING ZINC FINGER PROTEIN"/>
    <property type="match status" value="1"/>
</dbReference>
<dbReference type="InterPro" id="IPR013083">
    <property type="entry name" value="Znf_RING/FYVE/PHD"/>
</dbReference>
<dbReference type="Gene3D" id="3.30.40.10">
    <property type="entry name" value="Zinc/RING finger domain, C3HC4 (zinc finger)"/>
    <property type="match status" value="1"/>
</dbReference>
<evidence type="ECO:0000256" key="5">
    <source>
        <dbReference type="SAM" id="MobiDB-lite"/>
    </source>
</evidence>
<evidence type="ECO:0000256" key="3">
    <source>
        <dbReference type="ARBA" id="ARBA00022833"/>
    </source>
</evidence>
<accession>A0A2T2NYB1</accession>
<dbReference type="PROSITE" id="PS50089">
    <property type="entry name" value="ZF_RING_2"/>
    <property type="match status" value="1"/>
</dbReference>
<evidence type="ECO:0000256" key="2">
    <source>
        <dbReference type="ARBA" id="ARBA00022771"/>
    </source>
</evidence>
<keyword evidence="1" id="KW-0479">Metal-binding</keyword>
<dbReference type="EMBL" id="KZ678132">
    <property type="protein sequence ID" value="PSN70404.1"/>
    <property type="molecule type" value="Genomic_DNA"/>
</dbReference>
<dbReference type="GO" id="GO:0043161">
    <property type="term" value="P:proteasome-mediated ubiquitin-dependent protein catabolic process"/>
    <property type="evidence" value="ECO:0007669"/>
    <property type="project" value="TreeGrafter"/>
</dbReference>
<keyword evidence="8" id="KW-1185">Reference proteome</keyword>